<keyword evidence="2 3" id="KW-0501">Molybdenum cofactor biosynthesis</keyword>
<keyword evidence="5" id="KW-1185">Reference proteome</keyword>
<keyword evidence="4" id="KW-0808">Transferase</keyword>
<gene>
    <name evidence="3 4" type="primary">fdhD</name>
    <name evidence="4" type="ORF">D1012_02115</name>
</gene>
<comment type="similarity">
    <text evidence="3">Belongs to the FdhD family.</text>
</comment>
<dbReference type="GO" id="GO:0016783">
    <property type="term" value="F:sulfurtransferase activity"/>
    <property type="evidence" value="ECO:0007669"/>
    <property type="project" value="InterPro"/>
</dbReference>
<dbReference type="HAMAP" id="MF_00187">
    <property type="entry name" value="FdhD"/>
    <property type="match status" value="1"/>
</dbReference>
<reference evidence="4 5" key="1">
    <citation type="submission" date="2018-08" db="EMBL/GenBank/DDBJ databases">
        <title>Flavobacterium tibetense sp. nov., isolated from a wetland YonghuCo on Tibetan Plateau.</title>
        <authorList>
            <person name="Phurbu D."/>
            <person name="Lu H."/>
            <person name="Xing P."/>
        </authorList>
    </citation>
    <scope>NUCLEOTIDE SEQUENCE [LARGE SCALE GENOMIC DNA]</scope>
    <source>
        <strain evidence="4 5">DJC</strain>
    </source>
</reference>
<comment type="function">
    <text evidence="3">Required for formate dehydrogenase (FDH) activity. Acts as a sulfur carrier protein that transfers sulfur from IscS to the molybdenum cofactor prior to its insertion into FDH.</text>
</comment>
<dbReference type="PANTHER" id="PTHR30592:SF1">
    <property type="entry name" value="SULFUR CARRIER PROTEIN FDHD"/>
    <property type="match status" value="1"/>
</dbReference>
<organism evidence="4 5">
    <name type="scientific">Pseudotabrizicola alkalilacus</name>
    <dbReference type="NCBI Taxonomy" id="2305252"/>
    <lineage>
        <taxon>Bacteria</taxon>
        <taxon>Pseudomonadati</taxon>
        <taxon>Pseudomonadota</taxon>
        <taxon>Alphaproteobacteria</taxon>
        <taxon>Rhodobacterales</taxon>
        <taxon>Paracoccaceae</taxon>
        <taxon>Pseudotabrizicola</taxon>
    </lineage>
</organism>
<dbReference type="GO" id="GO:0097163">
    <property type="term" value="F:sulfur carrier activity"/>
    <property type="evidence" value="ECO:0007669"/>
    <property type="project" value="UniProtKB-UniRule"/>
</dbReference>
<dbReference type="GO" id="GO:0005737">
    <property type="term" value="C:cytoplasm"/>
    <property type="evidence" value="ECO:0007669"/>
    <property type="project" value="UniProtKB-SubCell"/>
</dbReference>
<dbReference type="Pfam" id="PF02634">
    <property type="entry name" value="FdhD-NarQ"/>
    <property type="match status" value="1"/>
</dbReference>
<dbReference type="InterPro" id="IPR003786">
    <property type="entry name" value="FdhD"/>
</dbReference>
<comment type="caution">
    <text evidence="3">Lacks conserved residue(s) required for the propagation of feature annotation.</text>
</comment>
<proteinExistence type="inferred from homology"/>
<comment type="subcellular location">
    <subcellularLocation>
        <location evidence="3">Cytoplasm</location>
    </subcellularLocation>
</comment>
<sequence>MPATQSLRGLSVQGDALREVTRCLPEEMPVALVFNGTTAAVMMASPVALQDFAFGFALTEGFIDRLDQVLSFEIVPHAAGAEARFWIAEDQARAIQVRRRNMLGPVGCGLCGIDSLEQAIRPLPVLTADGPRLSRHEVAQATDRLRDHQPLHDQTHAVHAAGFLLPGRGIVLAREDVGRHNALDKLIGAMARDGFEAGAGAIVLTSRVSVEMVQKTVMAGCPVLIAVSAPTAHALRLAMAANLTLVAFARGGGFDVYAHPTRLQTGASDAA</sequence>
<name>A0A411Z822_9RHOB</name>
<evidence type="ECO:0000313" key="5">
    <source>
        <dbReference type="Proteomes" id="UP000284547"/>
    </source>
</evidence>
<dbReference type="NCBIfam" id="TIGR00129">
    <property type="entry name" value="fdhD_narQ"/>
    <property type="match status" value="1"/>
</dbReference>
<dbReference type="InterPro" id="IPR016193">
    <property type="entry name" value="Cytidine_deaminase-like"/>
</dbReference>
<evidence type="ECO:0000256" key="3">
    <source>
        <dbReference type="HAMAP-Rule" id="MF_00187"/>
    </source>
</evidence>
<evidence type="ECO:0000256" key="2">
    <source>
        <dbReference type="ARBA" id="ARBA00023150"/>
    </source>
</evidence>
<dbReference type="EMBL" id="QWEY01000001">
    <property type="protein sequence ID" value="RGP39308.1"/>
    <property type="molecule type" value="Genomic_DNA"/>
</dbReference>
<evidence type="ECO:0000313" key="4">
    <source>
        <dbReference type="EMBL" id="RGP39308.1"/>
    </source>
</evidence>
<protein>
    <recommendedName>
        <fullName evidence="3">Sulfur carrier protein FdhD</fullName>
    </recommendedName>
</protein>
<accession>A0A411Z822</accession>
<dbReference type="Gene3D" id="3.40.140.10">
    <property type="entry name" value="Cytidine Deaminase, domain 2"/>
    <property type="match status" value="1"/>
</dbReference>
<dbReference type="OrthoDB" id="3197277at2"/>
<keyword evidence="1 3" id="KW-0963">Cytoplasm</keyword>
<evidence type="ECO:0000256" key="1">
    <source>
        <dbReference type="ARBA" id="ARBA00022490"/>
    </source>
</evidence>
<feature type="active site" description="Cysteine persulfide intermediate" evidence="3">
    <location>
        <position position="108"/>
    </location>
</feature>
<dbReference type="SUPFAM" id="SSF53927">
    <property type="entry name" value="Cytidine deaminase-like"/>
    <property type="match status" value="1"/>
</dbReference>
<dbReference type="Proteomes" id="UP000284547">
    <property type="component" value="Unassembled WGS sequence"/>
</dbReference>
<dbReference type="PANTHER" id="PTHR30592">
    <property type="entry name" value="FORMATE DEHYDROGENASE"/>
    <property type="match status" value="1"/>
</dbReference>
<dbReference type="PIRSF" id="PIRSF015626">
    <property type="entry name" value="FdhD"/>
    <property type="match status" value="1"/>
</dbReference>
<dbReference type="GO" id="GO:0006777">
    <property type="term" value="P:Mo-molybdopterin cofactor biosynthetic process"/>
    <property type="evidence" value="ECO:0007669"/>
    <property type="project" value="UniProtKB-UniRule"/>
</dbReference>
<comment type="caution">
    <text evidence="4">The sequence shown here is derived from an EMBL/GenBank/DDBJ whole genome shotgun (WGS) entry which is preliminary data.</text>
</comment>
<dbReference type="Gene3D" id="3.10.20.10">
    <property type="match status" value="1"/>
</dbReference>
<dbReference type="AlphaFoldDB" id="A0A411Z822"/>